<organism evidence="1 2">
    <name type="scientific">Loigolactobacillus backii</name>
    <dbReference type="NCBI Taxonomy" id="375175"/>
    <lineage>
        <taxon>Bacteria</taxon>
        <taxon>Bacillati</taxon>
        <taxon>Bacillota</taxon>
        <taxon>Bacilli</taxon>
        <taxon>Lactobacillales</taxon>
        <taxon>Lactobacillaceae</taxon>
        <taxon>Loigolactobacillus</taxon>
    </lineage>
</organism>
<keyword evidence="2" id="KW-1185">Reference proteome</keyword>
<dbReference type="GeneID" id="42980969"/>
<dbReference type="Proteomes" id="UP000078582">
    <property type="component" value="Chromosome"/>
</dbReference>
<dbReference type="EMBL" id="CP014873">
    <property type="protein sequence ID" value="ANK61604.1"/>
    <property type="molecule type" value="Genomic_DNA"/>
</dbReference>
<reference evidence="1 2" key="1">
    <citation type="submission" date="2016-03" db="EMBL/GenBank/DDBJ databases">
        <title>Pediococcus and Lactobacillus from brewery environment - whole genome sequencing and assembly.</title>
        <authorList>
            <person name="Behr J."/>
            <person name="Geissler A.J."/>
            <person name="Vogel R.F."/>
        </authorList>
    </citation>
    <scope>NUCLEOTIDE SEQUENCE [LARGE SCALE GENOMIC DNA]</scope>
    <source>
        <strain evidence="1 2">TMW 1.1989</strain>
    </source>
</reference>
<dbReference type="PANTHER" id="PTHR43708">
    <property type="entry name" value="CONSERVED EXPRESSED OXIDOREDUCTASE (EUROFUNG)"/>
    <property type="match status" value="1"/>
</dbReference>
<evidence type="ECO:0000313" key="1">
    <source>
        <dbReference type="EMBL" id="ANK61604.1"/>
    </source>
</evidence>
<dbReference type="AlphaFoldDB" id="A0A192GYK8"/>
<gene>
    <name evidence="1" type="ORF">AYR53_01800</name>
</gene>
<sequence>MVKHLYALAAAKKLLLTAGFNRRFAPMNQRLQQIGPANVLLVQKNRIAADQPVKFAVFDLMTHVVDTTLFLAGIETDAALTCHYQVSTLQGNLDHCSLTLELPNMTAHALMNMHAGANSETAELQNIQGSYRVVDLNSFSKRSPEGEQITTFPDWTPNLQRRGFEPLIKAFVAAVADPAHTNPVSPASSILTHELCQKLVAASTS</sequence>
<dbReference type="Gene3D" id="3.30.360.10">
    <property type="entry name" value="Dihydrodipicolinate Reductase, domain 2"/>
    <property type="match status" value="1"/>
</dbReference>
<dbReference type="PANTHER" id="PTHR43708:SF4">
    <property type="entry name" value="OXIDOREDUCTASE YCEM-RELATED"/>
    <property type="match status" value="1"/>
</dbReference>
<name>A0A192GYK8_9LACO</name>
<protein>
    <submittedName>
        <fullName evidence="1">Uncharacterized protein</fullName>
    </submittedName>
</protein>
<dbReference type="STRING" id="375175.AYR53_01800"/>
<dbReference type="InterPro" id="IPR051317">
    <property type="entry name" value="Gfo/Idh/MocA_oxidoreduct"/>
</dbReference>
<proteinExistence type="predicted"/>
<dbReference type="OrthoDB" id="9815825at2"/>
<dbReference type="Pfam" id="PF21378">
    <property type="entry name" value="YceM-like_C"/>
    <property type="match status" value="1"/>
</dbReference>
<accession>A0A192GYK8</accession>
<dbReference type="RefSeq" id="WP_068279670.1">
    <property type="nucleotide sequence ID" value="NZ_CP014873.1"/>
</dbReference>
<evidence type="ECO:0000313" key="2">
    <source>
        <dbReference type="Proteomes" id="UP000078582"/>
    </source>
</evidence>
<dbReference type="SUPFAM" id="SSF55347">
    <property type="entry name" value="Glyceraldehyde-3-phosphate dehydrogenase-like, C-terminal domain"/>
    <property type="match status" value="1"/>
</dbReference>
<dbReference type="InterPro" id="IPR048477">
    <property type="entry name" value="YceM-like_C"/>
</dbReference>